<organism evidence="2 3">
    <name type="scientific">Hymenobacter guriensis</name>
    <dbReference type="NCBI Taxonomy" id="2793065"/>
    <lineage>
        <taxon>Bacteria</taxon>
        <taxon>Pseudomonadati</taxon>
        <taxon>Bacteroidota</taxon>
        <taxon>Cytophagia</taxon>
        <taxon>Cytophagales</taxon>
        <taxon>Hymenobacteraceae</taxon>
        <taxon>Hymenobacter</taxon>
    </lineage>
</organism>
<name>A0ABS0KZX3_9BACT</name>
<dbReference type="Proteomes" id="UP000601099">
    <property type="component" value="Unassembled WGS sequence"/>
</dbReference>
<evidence type="ECO:0000313" key="2">
    <source>
        <dbReference type="EMBL" id="MBG8552898.1"/>
    </source>
</evidence>
<keyword evidence="1" id="KW-0732">Signal</keyword>
<dbReference type="EMBL" id="JADWYK010000002">
    <property type="protein sequence ID" value="MBG8552898.1"/>
    <property type="molecule type" value="Genomic_DNA"/>
</dbReference>
<protein>
    <recommendedName>
        <fullName evidence="4">DUF2490 domain-containing protein</fullName>
    </recommendedName>
</protein>
<feature type="chain" id="PRO_5046230324" description="DUF2490 domain-containing protein" evidence="1">
    <location>
        <begin position="21"/>
        <end position="260"/>
    </location>
</feature>
<feature type="signal peptide" evidence="1">
    <location>
        <begin position="1"/>
        <end position="20"/>
    </location>
</feature>
<proteinExistence type="predicted"/>
<accession>A0ABS0KZX3</accession>
<sequence length="260" mass="29477">MHKRILLGAAGLLAASQAQAQKHIRYELELWPEAQVEYALQSGNYAFVELRGQRTTNGDIPNPDGFYGKQLQVGYEHFWSSQWSIGGTARYQRAEGAGALTPEILLRHRGKLGSFTLGQRLSAEYRITGVGQSRASTRLRIDLERAFQIGRTIRIRPRLAYEATAYLRLQRAEDEPKERFIDFGLARAEVGLRFTEWLDLTPWIGYSTAYLLVLGQTDEEGNPIPGGPRNFRTPIVGADLRFTLFQGGRVFERRQLPTQH</sequence>
<evidence type="ECO:0000313" key="3">
    <source>
        <dbReference type="Proteomes" id="UP000601099"/>
    </source>
</evidence>
<keyword evidence="3" id="KW-1185">Reference proteome</keyword>
<comment type="caution">
    <text evidence="2">The sequence shown here is derived from an EMBL/GenBank/DDBJ whole genome shotgun (WGS) entry which is preliminary data.</text>
</comment>
<evidence type="ECO:0000256" key="1">
    <source>
        <dbReference type="SAM" id="SignalP"/>
    </source>
</evidence>
<dbReference type="RefSeq" id="WP_196953930.1">
    <property type="nucleotide sequence ID" value="NZ_JADWYK010000002.1"/>
</dbReference>
<evidence type="ECO:0008006" key="4">
    <source>
        <dbReference type="Google" id="ProtNLM"/>
    </source>
</evidence>
<reference evidence="2 3" key="1">
    <citation type="submission" date="2020-11" db="EMBL/GenBank/DDBJ databases">
        <title>Hymenobacter sp.</title>
        <authorList>
            <person name="Kim M.K."/>
        </authorList>
    </citation>
    <scope>NUCLEOTIDE SEQUENCE [LARGE SCALE GENOMIC DNA]</scope>
    <source>
        <strain evidence="2 3">BT594</strain>
    </source>
</reference>
<gene>
    <name evidence="2" type="ORF">I5L79_05025</name>
</gene>